<reference evidence="2 3" key="1">
    <citation type="journal article" date="2012" name="J. Bacteriol.">
        <title>Genome sequence of an alkane-degrading bacterium, Alcanivorax pacificus type strain W11-5, isolated from deep sea sediment.</title>
        <authorList>
            <person name="Lai Q."/>
            <person name="Shao Z."/>
        </authorList>
    </citation>
    <scope>NUCLEOTIDE SEQUENCE [LARGE SCALE GENOMIC DNA]</scope>
    <source>
        <strain evidence="2 3">W11-5</strain>
    </source>
</reference>
<dbReference type="InterPro" id="IPR055776">
    <property type="entry name" value="DUF7352"/>
</dbReference>
<organism evidence="2 3">
    <name type="scientific">Isoalcanivorax pacificus W11-5</name>
    <dbReference type="NCBI Taxonomy" id="391936"/>
    <lineage>
        <taxon>Bacteria</taxon>
        <taxon>Pseudomonadati</taxon>
        <taxon>Pseudomonadota</taxon>
        <taxon>Gammaproteobacteria</taxon>
        <taxon>Oceanospirillales</taxon>
        <taxon>Alcanivoracaceae</taxon>
        <taxon>Isoalcanivorax</taxon>
    </lineage>
</organism>
<gene>
    <name evidence="2" type="ORF">S7S_12535</name>
</gene>
<accession>A0A0B4XKX6</accession>
<dbReference type="KEGG" id="apac:S7S_12535"/>
<protein>
    <recommendedName>
        <fullName evidence="1">DUF7352 domain-containing protein</fullName>
    </recommendedName>
</protein>
<dbReference type="OrthoDB" id="6077966at2"/>
<dbReference type="Pfam" id="PF24043">
    <property type="entry name" value="DUF7352"/>
    <property type="match status" value="1"/>
</dbReference>
<keyword evidence="3" id="KW-1185">Reference proteome</keyword>
<evidence type="ECO:0000313" key="2">
    <source>
        <dbReference type="EMBL" id="AJD48919.1"/>
    </source>
</evidence>
<sequence length="94" mass="10735">MKTIHKHRLQTGSEVQKLKLSAEGVVREVTYSQQERLLYVWVEVPAGSLLESNQVERSFRVFMTGDGIPDHAVFAGTAIDMMRPEAYHIFELTE</sequence>
<dbReference type="Proteomes" id="UP000006764">
    <property type="component" value="Chromosome"/>
</dbReference>
<evidence type="ECO:0000259" key="1">
    <source>
        <dbReference type="Pfam" id="PF24043"/>
    </source>
</evidence>
<proteinExistence type="predicted"/>
<dbReference type="RefSeq" id="WP_008738737.1">
    <property type="nucleotide sequence ID" value="NZ_CP004387.1"/>
</dbReference>
<evidence type="ECO:0000313" key="3">
    <source>
        <dbReference type="Proteomes" id="UP000006764"/>
    </source>
</evidence>
<dbReference type="HOGENOM" id="CLU_165443_0_0_6"/>
<dbReference type="EMBL" id="CP004387">
    <property type="protein sequence ID" value="AJD48919.1"/>
    <property type="molecule type" value="Genomic_DNA"/>
</dbReference>
<feature type="domain" description="DUF7352" evidence="1">
    <location>
        <begin position="1"/>
        <end position="93"/>
    </location>
</feature>
<dbReference type="AlphaFoldDB" id="A0A0B4XKX6"/>
<name>A0A0B4XKX6_9GAMM</name>